<organism evidence="1 2">
    <name type="scientific">Pseudomonas veronii 1YdBTEX2</name>
    <dbReference type="NCBI Taxonomy" id="1295141"/>
    <lineage>
        <taxon>Bacteria</taxon>
        <taxon>Pseudomonadati</taxon>
        <taxon>Pseudomonadota</taxon>
        <taxon>Gammaproteobacteria</taxon>
        <taxon>Pseudomonadales</taxon>
        <taxon>Pseudomonadaceae</taxon>
        <taxon>Pseudomonas</taxon>
    </lineage>
</organism>
<geneLocation type="plasmid" evidence="2">
    <name>pve_Plasmid</name>
</geneLocation>
<dbReference type="EMBL" id="LT599585">
    <property type="protein sequence ID" value="SBW85245.1"/>
    <property type="molecule type" value="Genomic_DNA"/>
</dbReference>
<dbReference type="Proteomes" id="UP000245431">
    <property type="component" value="Plasmid PVE_plasmid"/>
</dbReference>
<sequence>MNAVIQSIGSLFSSGQFSATSEPDNAWQLYGKPASDFVLCRDEHGNATAVYGKSAWDFNPYRLSAKKILRIYFDRVFDENGQEQRALIEEVKYLLYCLVYFAGGGRLGTLSAYTLGQYWYVLRIAMQFCHEQKQKPMVGALSLQQLFTVPVYLAAFIRGKAFDKKTLSGVLQGLTRVGEERLGYSVVNANNFDLKRKSHNQHPVIPTRIYLKLINITGDFLDQLYQGVGQFESFIACFADEYYGFSHTNQKSRAVGGKAHFRPDMPQALKNHRLTSVFTGEFTCPNKKKLLRVLLHMQYVAKTVIHLYTGMRDQEVMRMSYNSLSDQFVRQTVVDDQGVERDKPQTVNVLSTTTKFSGYKKEGTWFAPGEVVKAVEVAQAICRGLAILYEIAPDDRCPLFPNPAILSFKRGSAEVGVTDFASKRLNGSALRALSIQAEDLQELAQSDPSRDFNNEPAFAKGQPWPLTSHQFRRSLAFYGSSSGFLSLPTLRTQFKHMTIEMSRYYSNNYENLRTIFGYYDDKKKDFSLPSNHFAFEYQMGLPMSVANQLIADLLLNEEPLFGGTGSYMEKQKERVKAGEIQIEDVRADTEQRVKSGAISYRPTLLGGCTKIGRCDSFLLGDYTECLSCEGAIIKPEKLNAAIEDSTNELCNYAEDSGEFQIVKGDIGRLTAFKARLIDMVES</sequence>
<evidence type="ECO:0000313" key="2">
    <source>
        <dbReference type="Proteomes" id="UP000245431"/>
    </source>
</evidence>
<proteinExistence type="predicted"/>
<protein>
    <submittedName>
        <fullName evidence="1">Integrase</fullName>
    </submittedName>
</protein>
<gene>
    <name evidence="1" type="ORF">PVE_P0204</name>
</gene>
<reference evidence="2" key="1">
    <citation type="submission" date="2016-07" db="EMBL/GenBank/DDBJ databases">
        <authorList>
            <person name="Florea S."/>
            <person name="Webb J.S."/>
            <person name="Jaromczyk J."/>
            <person name="Schardl C.L."/>
        </authorList>
    </citation>
    <scope>NUCLEOTIDE SEQUENCE [LARGE SCALE GENOMIC DNA]</scope>
    <source>
        <strain evidence="2">1YdBTEX2</strain>
        <plasmid evidence="2">Plasmid pve_Plasmid</plasmid>
    </source>
</reference>
<evidence type="ECO:0000313" key="1">
    <source>
        <dbReference type="EMBL" id="SBW85245.1"/>
    </source>
</evidence>
<keyword evidence="1" id="KW-0614">Plasmid</keyword>
<name>A0A1D3KAI9_PSEVE</name>
<accession>A0A1D3KAI9</accession>
<dbReference type="AlphaFoldDB" id="A0A1D3KAI9"/>